<dbReference type="Gene3D" id="2.40.420.20">
    <property type="match status" value="1"/>
</dbReference>
<dbReference type="InterPro" id="IPR058627">
    <property type="entry name" value="MdtA-like_C"/>
</dbReference>
<dbReference type="PANTHER" id="PTHR30469">
    <property type="entry name" value="MULTIDRUG RESISTANCE PROTEIN MDTA"/>
    <property type="match status" value="1"/>
</dbReference>
<comment type="subcellular location">
    <subcellularLocation>
        <location evidence="1">Cell envelope</location>
    </subcellularLocation>
</comment>
<comment type="caution">
    <text evidence="7">The sequence shown here is derived from an EMBL/GenBank/DDBJ whole genome shotgun (WGS) entry which is preliminary data.</text>
</comment>
<comment type="similarity">
    <text evidence="2">Belongs to the membrane fusion protein (MFP) (TC 8.A.1) family.</text>
</comment>
<sequence>MTPKRLTATALAALLALTAPPLRAAEETAAVPQAARPVVTEIVAAEATRLRSFPGVIKAAVETSLAFQTSGRIATRPAELGDVVKAGDVLATLDQITLAEDVAAAQAALKAAQAAADLAAQSLTRVEELNRRGVASTAQLEAAIAERDATAASARAAEADLTSAEDAERYGTLRAPADGVVITVDADPGTTVSSGTSVLTLATEAGREAVIDVPTEVLTILPKDARFTIAPRSPGGAAIPGRLRLIEPVADSSTRSHRLRITILGDAPGLRLGSLVSASLDSPATPVLTLPRRAILDAEGSPRVWRIGAGRKAEPVAVTLGQSLGERVIITTGLQAGDEVLIRGIHSVETGQTLGERIEE</sequence>
<evidence type="ECO:0000313" key="7">
    <source>
        <dbReference type="EMBL" id="MDK3020158.1"/>
    </source>
</evidence>
<dbReference type="Pfam" id="PF25967">
    <property type="entry name" value="RND-MFP_C"/>
    <property type="match status" value="1"/>
</dbReference>
<dbReference type="Gene3D" id="1.10.287.470">
    <property type="entry name" value="Helix hairpin bin"/>
    <property type="match status" value="1"/>
</dbReference>
<evidence type="ECO:0000256" key="3">
    <source>
        <dbReference type="ARBA" id="ARBA00022448"/>
    </source>
</evidence>
<dbReference type="RefSeq" id="WP_284482850.1">
    <property type="nucleotide sequence ID" value="NZ_JASNJD010000022.1"/>
</dbReference>
<evidence type="ECO:0000259" key="6">
    <source>
        <dbReference type="Pfam" id="PF25967"/>
    </source>
</evidence>
<accession>A0ABT7F6D4</accession>
<keyword evidence="4" id="KW-0732">Signal</keyword>
<reference evidence="7 8" key="1">
    <citation type="submission" date="2023-05" db="EMBL/GenBank/DDBJ databases">
        <title>Pseudodonghicola sp. nov.</title>
        <authorList>
            <person name="Huang J."/>
        </authorList>
    </citation>
    <scope>NUCLEOTIDE SEQUENCE [LARGE SCALE GENOMIC DNA]</scope>
    <source>
        <strain evidence="7 8">IC7</strain>
    </source>
</reference>
<evidence type="ECO:0000313" key="8">
    <source>
        <dbReference type="Proteomes" id="UP001243757"/>
    </source>
</evidence>
<feature type="domain" description="Multidrug resistance protein MdtA-like C-terminal permuted SH3" evidence="6">
    <location>
        <begin position="288"/>
        <end position="345"/>
    </location>
</feature>
<feature type="signal peptide" evidence="4">
    <location>
        <begin position="1"/>
        <end position="24"/>
    </location>
</feature>
<name>A0ABT7F6D4_9RHOB</name>
<gene>
    <name evidence="7" type="ORF">QO033_20950</name>
</gene>
<feature type="chain" id="PRO_5045369725" evidence="4">
    <location>
        <begin position="25"/>
        <end position="360"/>
    </location>
</feature>
<dbReference type="Pfam" id="PF25917">
    <property type="entry name" value="BSH_RND"/>
    <property type="match status" value="1"/>
</dbReference>
<keyword evidence="3" id="KW-0813">Transport</keyword>
<keyword evidence="8" id="KW-1185">Reference proteome</keyword>
<feature type="domain" description="Multidrug resistance protein MdtA-like barrel-sandwich hybrid" evidence="5">
    <location>
        <begin position="68"/>
        <end position="197"/>
    </location>
</feature>
<organism evidence="7 8">
    <name type="scientific">Pseudodonghicola flavimaris</name>
    <dbReference type="NCBI Taxonomy" id="3050036"/>
    <lineage>
        <taxon>Bacteria</taxon>
        <taxon>Pseudomonadati</taxon>
        <taxon>Pseudomonadota</taxon>
        <taxon>Alphaproteobacteria</taxon>
        <taxon>Rhodobacterales</taxon>
        <taxon>Paracoccaceae</taxon>
        <taxon>Pseudodonghicola</taxon>
    </lineage>
</organism>
<protein>
    <submittedName>
        <fullName evidence="7">Efflux RND transporter periplasmic adaptor subunit</fullName>
    </submittedName>
</protein>
<dbReference type="Gene3D" id="2.40.30.170">
    <property type="match status" value="1"/>
</dbReference>
<evidence type="ECO:0000256" key="4">
    <source>
        <dbReference type="SAM" id="SignalP"/>
    </source>
</evidence>
<proteinExistence type="inferred from homology"/>
<dbReference type="PANTHER" id="PTHR30469:SF15">
    <property type="entry name" value="HLYD FAMILY OF SECRETION PROTEINS"/>
    <property type="match status" value="1"/>
</dbReference>
<dbReference type="SUPFAM" id="SSF111369">
    <property type="entry name" value="HlyD-like secretion proteins"/>
    <property type="match status" value="1"/>
</dbReference>
<evidence type="ECO:0000256" key="2">
    <source>
        <dbReference type="ARBA" id="ARBA00009477"/>
    </source>
</evidence>
<dbReference type="Gene3D" id="2.40.50.100">
    <property type="match status" value="1"/>
</dbReference>
<dbReference type="EMBL" id="JASNJD010000022">
    <property type="protein sequence ID" value="MDK3020158.1"/>
    <property type="molecule type" value="Genomic_DNA"/>
</dbReference>
<evidence type="ECO:0000256" key="1">
    <source>
        <dbReference type="ARBA" id="ARBA00004196"/>
    </source>
</evidence>
<dbReference type="InterPro" id="IPR058625">
    <property type="entry name" value="MdtA-like_BSH"/>
</dbReference>
<dbReference type="Proteomes" id="UP001243757">
    <property type="component" value="Unassembled WGS sequence"/>
</dbReference>
<dbReference type="InterPro" id="IPR006143">
    <property type="entry name" value="RND_pump_MFP"/>
</dbReference>
<dbReference type="NCBIfam" id="TIGR01730">
    <property type="entry name" value="RND_mfp"/>
    <property type="match status" value="1"/>
</dbReference>
<evidence type="ECO:0000259" key="5">
    <source>
        <dbReference type="Pfam" id="PF25917"/>
    </source>
</evidence>